<feature type="chain" id="PRO_5046969414" description="Cuticular protein" evidence="2">
    <location>
        <begin position="18"/>
        <end position="331"/>
    </location>
</feature>
<name>A0ABQ7Q260_PLUXY</name>
<keyword evidence="2" id="KW-0732">Signal</keyword>
<feature type="signal peptide" evidence="2">
    <location>
        <begin position="1"/>
        <end position="17"/>
    </location>
</feature>
<evidence type="ECO:0008006" key="5">
    <source>
        <dbReference type="Google" id="ProtNLM"/>
    </source>
</evidence>
<evidence type="ECO:0000256" key="1">
    <source>
        <dbReference type="SAM" id="MobiDB-lite"/>
    </source>
</evidence>
<evidence type="ECO:0000313" key="3">
    <source>
        <dbReference type="EMBL" id="KAG7299320.1"/>
    </source>
</evidence>
<dbReference type="Proteomes" id="UP000823941">
    <property type="component" value="Chromosome 22"/>
</dbReference>
<keyword evidence="4" id="KW-1185">Reference proteome</keyword>
<proteinExistence type="predicted"/>
<protein>
    <recommendedName>
        <fullName evidence="5">Cuticular protein</fullName>
    </recommendedName>
</protein>
<feature type="compositionally biased region" description="Basic and acidic residues" evidence="1">
    <location>
        <begin position="289"/>
        <end position="315"/>
    </location>
</feature>
<dbReference type="EMBL" id="JAHIBW010000022">
    <property type="protein sequence ID" value="KAG7299320.1"/>
    <property type="molecule type" value="Genomic_DNA"/>
</dbReference>
<comment type="caution">
    <text evidence="3">The sequence shown here is derived from an EMBL/GenBank/DDBJ whole genome shotgun (WGS) entry which is preliminary data.</text>
</comment>
<sequence>MAAAIWLVLALLACAGAAPPAPAPAPRAYPQHPQHAQLQQLQQAQQLQQLNTLDYYLDNSEAANYYQSQQRQGAAPSNQNGAPSRLETLEPDSEVELIPGAQQPQQPPQQSPSPNIPGLIPGQRVYIINMPVPGYRPGTIGGYQPVYVVAAAPGQGQGQGGQGVQGVQGVPGGYQNAILLDPSGQGVISPFLGYQRPGFAGLGPNGYLINGQNQFVVNRPYDLYQDPAAFGFQPIAGPLGPAAGGQGAQGGRPQGSVRLSQLIALQAQPHAAGAEGGAASQEKAIQQSERSRLGEASEGSAETKESLEDVEEPMRRNARPIPPHAQRNKPQ</sequence>
<evidence type="ECO:0000256" key="2">
    <source>
        <dbReference type="SAM" id="SignalP"/>
    </source>
</evidence>
<accession>A0ABQ7Q260</accession>
<reference evidence="3 4" key="1">
    <citation type="submission" date="2021-06" db="EMBL/GenBank/DDBJ databases">
        <title>A haploid diamondback moth (Plutella xylostella L.) genome assembly resolves 31 chromosomes and identifies a diamide resistance mutation.</title>
        <authorList>
            <person name="Ward C.M."/>
            <person name="Perry K.D."/>
            <person name="Baker G."/>
            <person name="Powis K."/>
            <person name="Heckel D.G."/>
            <person name="Baxter S.W."/>
        </authorList>
    </citation>
    <scope>NUCLEOTIDE SEQUENCE [LARGE SCALE GENOMIC DNA]</scope>
    <source>
        <strain evidence="3 4">LV</strain>
        <tissue evidence="3">Single pupa</tissue>
    </source>
</reference>
<organism evidence="3 4">
    <name type="scientific">Plutella xylostella</name>
    <name type="common">Diamondback moth</name>
    <name type="synonym">Plutella maculipennis</name>
    <dbReference type="NCBI Taxonomy" id="51655"/>
    <lineage>
        <taxon>Eukaryota</taxon>
        <taxon>Metazoa</taxon>
        <taxon>Ecdysozoa</taxon>
        <taxon>Arthropoda</taxon>
        <taxon>Hexapoda</taxon>
        <taxon>Insecta</taxon>
        <taxon>Pterygota</taxon>
        <taxon>Neoptera</taxon>
        <taxon>Endopterygota</taxon>
        <taxon>Lepidoptera</taxon>
        <taxon>Glossata</taxon>
        <taxon>Ditrysia</taxon>
        <taxon>Yponomeutoidea</taxon>
        <taxon>Plutellidae</taxon>
        <taxon>Plutella</taxon>
    </lineage>
</organism>
<gene>
    <name evidence="3" type="ORF">JYU34_016243</name>
</gene>
<feature type="region of interest" description="Disordered" evidence="1">
    <location>
        <begin position="268"/>
        <end position="331"/>
    </location>
</feature>
<evidence type="ECO:0000313" key="4">
    <source>
        <dbReference type="Proteomes" id="UP000823941"/>
    </source>
</evidence>